<sequence length="357" mass="38498">MSDKPPRDPRGGASKHGGAWWREDEKPPRFPLPPALKKLVEPKPKKAPKPKKPKPAKEAKLPSPPRPPKPRWQSGRRLIVTADDFGASVAVNEAVERAHREGILTAASLMVAGEAAADAVARAKVMPGLGVGLHIVLVEGRPVLPPDLIPDLVDADGHFRTDMAWLGTEIFFRPLVRAQLYDEIEAQFERFAATGLALDHVNAHKHFHLHPTIAGLILEIGAHFGLNAARAPIEPLAVLNAVEPTKASSVGRLSAYYARSVAERFRDSWVLVPDQVFGIAWSGALTRYRLAGLIGNLPEGLSEIYVHPATGDYPGSAPGYLYADELAALTDPAIGTEIAARGITLGTFADFARKETA</sequence>
<gene>
    <name evidence="7" type="ORF">FHS31_001464</name>
</gene>
<keyword evidence="2" id="KW-0479">Metal-binding</keyword>
<protein>
    <submittedName>
        <fullName evidence="7">Hopanoid biosynthesis associated protein HpnK</fullName>
    </submittedName>
</protein>
<dbReference type="RefSeq" id="WP_341786311.1">
    <property type="nucleotide sequence ID" value="NZ_JAAOZC010000003.1"/>
</dbReference>
<proteinExistence type="predicted"/>
<dbReference type="PANTHER" id="PTHR31609:SF1">
    <property type="entry name" value="CARBOHYDRATE DEACETYLASE"/>
    <property type="match status" value="1"/>
</dbReference>
<feature type="compositionally biased region" description="Basic and acidic residues" evidence="6">
    <location>
        <begin position="1"/>
        <end position="10"/>
    </location>
</feature>
<evidence type="ECO:0000256" key="1">
    <source>
        <dbReference type="ARBA" id="ARBA00001946"/>
    </source>
</evidence>
<dbReference type="Proteomes" id="UP000727456">
    <property type="component" value="Unassembled WGS sequence"/>
</dbReference>
<dbReference type="NCBIfam" id="TIGR03473">
    <property type="entry name" value="HpnK"/>
    <property type="match status" value="1"/>
</dbReference>
<keyword evidence="4" id="KW-0460">Magnesium</keyword>
<comment type="caution">
    <text evidence="7">The sequence shown here is derived from an EMBL/GenBank/DDBJ whole genome shotgun (WGS) entry which is preliminary data.</text>
</comment>
<name>A0ABX0TQP7_9SPHN</name>
<evidence type="ECO:0000256" key="3">
    <source>
        <dbReference type="ARBA" id="ARBA00022801"/>
    </source>
</evidence>
<evidence type="ECO:0000256" key="5">
    <source>
        <dbReference type="ARBA" id="ARBA00023277"/>
    </source>
</evidence>
<keyword evidence="5" id="KW-0119">Carbohydrate metabolism</keyword>
<keyword evidence="3" id="KW-0378">Hydrolase</keyword>
<dbReference type="SUPFAM" id="SSF88713">
    <property type="entry name" value="Glycoside hydrolase/deacetylase"/>
    <property type="match status" value="1"/>
</dbReference>
<dbReference type="InterPro" id="IPR017836">
    <property type="entry name" value="Hopanoid_biosynth-assoc_HpnK"/>
</dbReference>
<comment type="cofactor">
    <cofactor evidence="1">
        <name>Mg(2+)</name>
        <dbReference type="ChEBI" id="CHEBI:18420"/>
    </cofactor>
</comment>
<reference evidence="7 8" key="1">
    <citation type="submission" date="2020-03" db="EMBL/GenBank/DDBJ databases">
        <title>Genomic Encyclopedia of Type Strains, Phase III (KMG-III): the genomes of soil and plant-associated and newly described type strains.</title>
        <authorList>
            <person name="Whitman W."/>
        </authorList>
    </citation>
    <scope>NUCLEOTIDE SEQUENCE [LARGE SCALE GENOMIC DNA]</scope>
    <source>
        <strain evidence="7 8">CECT 8804</strain>
    </source>
</reference>
<dbReference type="InterPro" id="IPR011330">
    <property type="entry name" value="Glyco_hydro/deAcase_b/a-brl"/>
</dbReference>
<dbReference type="Pfam" id="PF04794">
    <property type="entry name" value="YdjC"/>
    <property type="match status" value="1"/>
</dbReference>
<dbReference type="Gene3D" id="3.20.20.370">
    <property type="entry name" value="Glycoside hydrolase/deacetylase"/>
    <property type="match status" value="1"/>
</dbReference>
<evidence type="ECO:0000256" key="2">
    <source>
        <dbReference type="ARBA" id="ARBA00022723"/>
    </source>
</evidence>
<feature type="compositionally biased region" description="Basic residues" evidence="6">
    <location>
        <begin position="45"/>
        <end position="54"/>
    </location>
</feature>
<evidence type="ECO:0000256" key="6">
    <source>
        <dbReference type="SAM" id="MobiDB-lite"/>
    </source>
</evidence>
<dbReference type="EMBL" id="JAAOZC010000003">
    <property type="protein sequence ID" value="NIJ07854.1"/>
    <property type="molecule type" value="Genomic_DNA"/>
</dbReference>
<evidence type="ECO:0000313" key="8">
    <source>
        <dbReference type="Proteomes" id="UP000727456"/>
    </source>
</evidence>
<evidence type="ECO:0000313" key="7">
    <source>
        <dbReference type="EMBL" id="NIJ07854.1"/>
    </source>
</evidence>
<feature type="region of interest" description="Disordered" evidence="6">
    <location>
        <begin position="1"/>
        <end position="73"/>
    </location>
</feature>
<dbReference type="PANTHER" id="PTHR31609">
    <property type="entry name" value="YDJC DEACETYLASE FAMILY MEMBER"/>
    <property type="match status" value="1"/>
</dbReference>
<keyword evidence="8" id="KW-1185">Reference proteome</keyword>
<organism evidence="7 8">
    <name type="scientific">Sphingomonas vulcanisoli</name>
    <dbReference type="NCBI Taxonomy" id="1658060"/>
    <lineage>
        <taxon>Bacteria</taxon>
        <taxon>Pseudomonadati</taxon>
        <taxon>Pseudomonadota</taxon>
        <taxon>Alphaproteobacteria</taxon>
        <taxon>Sphingomonadales</taxon>
        <taxon>Sphingomonadaceae</taxon>
        <taxon>Sphingomonas</taxon>
    </lineage>
</organism>
<evidence type="ECO:0000256" key="4">
    <source>
        <dbReference type="ARBA" id="ARBA00022842"/>
    </source>
</evidence>
<dbReference type="InterPro" id="IPR006879">
    <property type="entry name" value="YdjC-like"/>
</dbReference>
<accession>A0ABX0TQP7</accession>